<comment type="caution">
    <text evidence="1">The sequence shown here is derived from an EMBL/GenBank/DDBJ whole genome shotgun (WGS) entry which is preliminary data.</text>
</comment>
<dbReference type="InterPro" id="IPR015943">
    <property type="entry name" value="WD40/YVTN_repeat-like_dom_sf"/>
</dbReference>
<dbReference type="Gene3D" id="2.130.10.10">
    <property type="entry name" value="YVTN repeat-like/Quinoprotein amine dehydrogenase"/>
    <property type="match status" value="3"/>
</dbReference>
<protein>
    <recommendedName>
        <fullName evidence="2">T9SS type A sorting domain-containing protein</fullName>
    </recommendedName>
</protein>
<dbReference type="SUPFAM" id="SSF50998">
    <property type="entry name" value="Quinoprotein alcohol dehydrogenase-like"/>
    <property type="match status" value="1"/>
</dbReference>
<evidence type="ECO:0008006" key="2">
    <source>
        <dbReference type="Google" id="ProtNLM"/>
    </source>
</evidence>
<sequence length="833" mass="96761">MRRLLLLIIFIIPLWAQHFERWLYLPEERRMTDGWIDNCGWDGENKLYLGNCETRVGRPVIVYNISTGQFKPITSQTWDGVHALIHNPRTNLMYGWRWRGELYVIDCERDTIILTLPYLPTNFVVNTVNNKLYLRNYLDNQFYILNGSDHRVIRTYPGEYVPLFYDSINNKIALLKGWSNRGLRLYILDGETDELIDSSLLSQISHALRRIAFNQNNKFAYFLGEDTTPHLYLWLYVYDMTRNRVLDSLRSNLVGGDLSFYFLAVNTVNNKVYLSGIVEVETTEYAVFYTLSESLRFIDSIPHWLICIGGFNPKQNILYAPSIEEIFLIDGETNRLIDSIPINPHLDSYEDFLLLPEHNLLFLLSGWNLLSVVDLERRKVARRITFGHNSHWSNFTYNPLNDRLYWTGYIGLPIIEEATGNLVKEELSIYENTGGVFFEPLNRVYITGIDTNSVPKVFIFDATTDSLTGEVPLPLYTCPGPPFYNPQNHRMYFLPMGYLWAPIPYRIVIFNCDNAQCDFVDLPNWEAFINYYDIAVNWQENKLYFFDGTGEYCRTAILNMNNNQIIWAKETLIGFTGAWASRHNRIYASAFFRDSLGNENPRIAIMDGHSDSIIGYISGVKGNSQIIYDSIDDKIYAFGDSGLFSIACSTNTIQKRFPIFPWHPECKDLLWNPQTNHLFVIHQRRDSSPMLYVIDCPTDSIIASFSGFRFEYYCVSRRYPSLLLEKNRVYIGEGKIMVIRDEPSGIAEKRRETEETLLLPTILRGRSKLKLPWKGEIRICLYDASGREYRQIRKEFLKEGILSLGQLSPGVYWLAIEQGGRRLVKKIVIIGQK</sequence>
<dbReference type="InterPro" id="IPR011048">
    <property type="entry name" value="Haem_d1_sf"/>
</dbReference>
<dbReference type="SUPFAM" id="SSF51004">
    <property type="entry name" value="C-terminal (heme d1) domain of cytochrome cd1-nitrite reductase"/>
    <property type="match status" value="1"/>
</dbReference>
<accession>A0A7C3Z2G9</accession>
<organism evidence="1">
    <name type="scientific">candidate division WOR-3 bacterium</name>
    <dbReference type="NCBI Taxonomy" id="2052148"/>
    <lineage>
        <taxon>Bacteria</taxon>
        <taxon>Bacteria division WOR-3</taxon>
    </lineage>
</organism>
<dbReference type="AlphaFoldDB" id="A0A7C3Z2G9"/>
<gene>
    <name evidence="1" type="ORF">ENX07_02860</name>
</gene>
<dbReference type="PANTHER" id="PTHR47197:SF3">
    <property type="entry name" value="DIHYDRO-HEME D1 DEHYDROGENASE"/>
    <property type="match status" value="1"/>
</dbReference>
<reference evidence="1" key="1">
    <citation type="journal article" date="2020" name="mSystems">
        <title>Genome- and Community-Level Interaction Insights into Carbon Utilization and Element Cycling Functions of Hydrothermarchaeota in Hydrothermal Sediment.</title>
        <authorList>
            <person name="Zhou Z."/>
            <person name="Liu Y."/>
            <person name="Xu W."/>
            <person name="Pan J."/>
            <person name="Luo Z.H."/>
            <person name="Li M."/>
        </authorList>
    </citation>
    <scope>NUCLEOTIDE SEQUENCE [LARGE SCALE GENOMIC DNA]</scope>
    <source>
        <strain evidence="1">SpSt-906</strain>
    </source>
</reference>
<dbReference type="EMBL" id="DTMQ01000017">
    <property type="protein sequence ID" value="HGE98999.1"/>
    <property type="molecule type" value="Genomic_DNA"/>
</dbReference>
<dbReference type="InterPro" id="IPR051200">
    <property type="entry name" value="Host-pathogen_enzymatic-act"/>
</dbReference>
<dbReference type="PANTHER" id="PTHR47197">
    <property type="entry name" value="PROTEIN NIRF"/>
    <property type="match status" value="1"/>
</dbReference>
<dbReference type="InterPro" id="IPR011047">
    <property type="entry name" value="Quinoprotein_ADH-like_sf"/>
</dbReference>
<proteinExistence type="predicted"/>
<evidence type="ECO:0000313" key="1">
    <source>
        <dbReference type="EMBL" id="HGE98999.1"/>
    </source>
</evidence>
<name>A0A7C3Z2G9_UNCW3</name>